<dbReference type="PANTHER" id="PTHR38471">
    <property type="entry name" value="FOUR HELIX BUNDLE PROTEIN"/>
    <property type="match status" value="1"/>
</dbReference>
<proteinExistence type="predicted"/>
<protein>
    <submittedName>
        <fullName evidence="1">Four helix bundle protein</fullName>
    </submittedName>
</protein>
<dbReference type="CDD" id="cd16377">
    <property type="entry name" value="23S_rRNA_IVP_like"/>
    <property type="match status" value="1"/>
</dbReference>
<accession>A0A1L8D2Y2</accession>
<dbReference type="Gene3D" id="1.20.1440.60">
    <property type="entry name" value="23S rRNA-intervening sequence"/>
    <property type="match status" value="1"/>
</dbReference>
<dbReference type="AlphaFoldDB" id="A0A1L8D2Y2"/>
<dbReference type="SUPFAM" id="SSF158446">
    <property type="entry name" value="IVS-encoded protein-like"/>
    <property type="match status" value="1"/>
</dbReference>
<gene>
    <name evidence="1" type="ORF">ciss_14460</name>
</gene>
<dbReference type="PANTHER" id="PTHR38471:SF2">
    <property type="entry name" value="FOUR HELIX BUNDLE PROTEIN"/>
    <property type="match status" value="1"/>
</dbReference>
<dbReference type="InterPro" id="IPR012657">
    <property type="entry name" value="23S_rRNA-intervening_sequence"/>
</dbReference>
<dbReference type="STRING" id="661089.ciss_14460"/>
<evidence type="ECO:0000313" key="2">
    <source>
        <dbReference type="Proteomes" id="UP000187338"/>
    </source>
</evidence>
<keyword evidence="2" id="KW-1185">Reference proteome</keyword>
<organism evidence="1 2">
    <name type="scientific">Carboxydothermus islandicus</name>
    <dbReference type="NCBI Taxonomy" id="661089"/>
    <lineage>
        <taxon>Bacteria</taxon>
        <taxon>Bacillati</taxon>
        <taxon>Bacillota</taxon>
        <taxon>Clostridia</taxon>
        <taxon>Thermoanaerobacterales</taxon>
        <taxon>Thermoanaerobacteraceae</taxon>
        <taxon>Carboxydothermus</taxon>
    </lineage>
</organism>
<comment type="caution">
    <text evidence="1">The sequence shown here is derived from an EMBL/GenBank/DDBJ whole genome shotgun (WGS) entry which is preliminary data.</text>
</comment>
<dbReference type="NCBIfam" id="TIGR02436">
    <property type="entry name" value="four helix bundle protein"/>
    <property type="match status" value="1"/>
</dbReference>
<dbReference type="InterPro" id="IPR036583">
    <property type="entry name" value="23S_rRNA_IVS_sf"/>
</dbReference>
<dbReference type="Proteomes" id="UP000187338">
    <property type="component" value="Unassembled WGS sequence"/>
</dbReference>
<evidence type="ECO:0000313" key="1">
    <source>
        <dbReference type="EMBL" id="GAV25513.1"/>
    </source>
</evidence>
<name>A0A1L8D2Y2_9THEO</name>
<sequence>MIYSFKDLEVYQTSYNLALEIYKIITTFPKYEQYELASQFRRAVISIPLNIAEGFGRKRSILTFKSFILNSLDSCNEVLVLLDFAKDLNYLDENTYQYFYREYELLAKKINRLYANWK</sequence>
<dbReference type="Pfam" id="PF05635">
    <property type="entry name" value="23S_rRNA_IVP"/>
    <property type="match status" value="1"/>
</dbReference>
<dbReference type="EMBL" id="BDJL01000041">
    <property type="protein sequence ID" value="GAV25513.1"/>
    <property type="molecule type" value="Genomic_DNA"/>
</dbReference>
<reference evidence="2" key="1">
    <citation type="submission" date="2016-12" db="EMBL/GenBank/DDBJ databases">
        <title>Draft Genome Sequences od Carboxydothermus pertinax and islandicus, Hydrogenogenic Carboxydotrophic Bacteria.</title>
        <authorList>
            <person name="Fukuyama Y."/>
            <person name="Ohmae K."/>
            <person name="Yoneda Y."/>
            <person name="Yoshida T."/>
            <person name="Sako Y."/>
        </authorList>
    </citation>
    <scope>NUCLEOTIDE SEQUENCE [LARGE SCALE GENOMIC DNA]</scope>
    <source>
        <strain evidence="2">SET</strain>
    </source>
</reference>